<dbReference type="InterPro" id="IPR009080">
    <property type="entry name" value="tRNAsynth_Ia_anticodon-bd"/>
</dbReference>
<dbReference type="PRINTS" id="PR00983">
    <property type="entry name" value="TRNASYNTHCYS"/>
</dbReference>
<dbReference type="RefSeq" id="WP_012242100.1">
    <property type="nucleotide sequence ID" value="NZ_JACAOE010000001.1"/>
</dbReference>
<dbReference type="EC" id="6.1.1.16" evidence="10"/>
<dbReference type="GO" id="GO:0008270">
    <property type="term" value="F:zinc ion binding"/>
    <property type="evidence" value="ECO:0007669"/>
    <property type="project" value="UniProtKB-UniRule"/>
</dbReference>
<feature type="domain" description="tRNA synthetases class I catalytic" evidence="11">
    <location>
        <begin position="15"/>
        <end position="310"/>
    </location>
</feature>
<dbReference type="PANTHER" id="PTHR10890">
    <property type="entry name" value="CYSTEINYL-TRNA SYNTHETASE"/>
    <property type="match status" value="1"/>
</dbReference>
<dbReference type="InterPro" id="IPR032678">
    <property type="entry name" value="tRNA-synt_1_cat_dom"/>
</dbReference>
<keyword evidence="10" id="KW-0963">Cytoplasm</keyword>
<dbReference type="OMA" id="IMRWPSP"/>
<keyword evidence="4 10" id="KW-0547">Nucleotide-binding</keyword>
<comment type="similarity">
    <text evidence="10">Belongs to the class-I aminoacyl-tRNA synthetase family.</text>
</comment>
<feature type="binding site" evidence="10">
    <location>
        <position position="232"/>
    </location>
    <ligand>
        <name>Zn(2+)</name>
        <dbReference type="ChEBI" id="CHEBI:29105"/>
    </ligand>
</feature>
<name>A0A553IJK2_ACHLA</name>
<keyword evidence="2 10" id="KW-0436">Ligase</keyword>
<evidence type="ECO:0000259" key="11">
    <source>
        <dbReference type="Pfam" id="PF01406"/>
    </source>
</evidence>
<evidence type="ECO:0000256" key="9">
    <source>
        <dbReference type="ARBA" id="ARBA00047398"/>
    </source>
</evidence>
<accession>A0A553IJK2</accession>
<dbReference type="InterPro" id="IPR015803">
    <property type="entry name" value="Cys-tRNA-ligase"/>
</dbReference>
<keyword evidence="3 10" id="KW-0479">Metal-binding</keyword>
<evidence type="ECO:0000313" key="12">
    <source>
        <dbReference type="EMBL" id="TRY00401.1"/>
    </source>
</evidence>
<feature type="binding site" evidence="10">
    <location>
        <position position="28"/>
    </location>
    <ligand>
        <name>Zn(2+)</name>
        <dbReference type="ChEBI" id="CHEBI:29105"/>
    </ligand>
</feature>
<dbReference type="Gene3D" id="3.40.50.620">
    <property type="entry name" value="HUPs"/>
    <property type="match status" value="1"/>
</dbReference>
<evidence type="ECO:0000256" key="7">
    <source>
        <dbReference type="ARBA" id="ARBA00022917"/>
    </source>
</evidence>
<dbReference type="SUPFAM" id="SSF52374">
    <property type="entry name" value="Nucleotidylyl transferase"/>
    <property type="match status" value="1"/>
</dbReference>
<keyword evidence="6 10" id="KW-0067">ATP-binding</keyword>
<proteinExistence type="inferred from homology"/>
<dbReference type="PANTHER" id="PTHR10890:SF3">
    <property type="entry name" value="CYSTEINE--TRNA LIGASE, CYTOPLASMIC"/>
    <property type="match status" value="1"/>
</dbReference>
<dbReference type="Gene3D" id="1.20.120.1910">
    <property type="entry name" value="Cysteine-tRNA ligase, C-terminal anti-codon recognition domain"/>
    <property type="match status" value="1"/>
</dbReference>
<keyword evidence="8 10" id="KW-0030">Aminoacyl-tRNA synthetase</keyword>
<evidence type="ECO:0000256" key="4">
    <source>
        <dbReference type="ARBA" id="ARBA00022741"/>
    </source>
</evidence>
<evidence type="ECO:0000256" key="2">
    <source>
        <dbReference type="ARBA" id="ARBA00022598"/>
    </source>
</evidence>
<dbReference type="Proteomes" id="UP000315938">
    <property type="component" value="Unassembled WGS sequence"/>
</dbReference>
<evidence type="ECO:0000256" key="8">
    <source>
        <dbReference type="ARBA" id="ARBA00023146"/>
    </source>
</evidence>
<evidence type="ECO:0000256" key="3">
    <source>
        <dbReference type="ARBA" id="ARBA00022723"/>
    </source>
</evidence>
<dbReference type="InterPro" id="IPR014729">
    <property type="entry name" value="Rossmann-like_a/b/a_fold"/>
</dbReference>
<dbReference type="GO" id="GO:0005829">
    <property type="term" value="C:cytosol"/>
    <property type="evidence" value="ECO:0007669"/>
    <property type="project" value="TreeGrafter"/>
</dbReference>
<evidence type="ECO:0000256" key="6">
    <source>
        <dbReference type="ARBA" id="ARBA00022840"/>
    </source>
</evidence>
<evidence type="ECO:0000313" key="13">
    <source>
        <dbReference type="Proteomes" id="UP000315938"/>
    </source>
</evidence>
<feature type="binding site" evidence="10">
    <location>
        <position position="267"/>
    </location>
    <ligand>
        <name>ATP</name>
        <dbReference type="ChEBI" id="CHEBI:30616"/>
    </ligand>
</feature>
<dbReference type="GO" id="GO:0004817">
    <property type="term" value="F:cysteine-tRNA ligase activity"/>
    <property type="evidence" value="ECO:0007669"/>
    <property type="project" value="UniProtKB-UniRule"/>
</dbReference>
<dbReference type="CDD" id="cd00672">
    <property type="entry name" value="CysRS_core"/>
    <property type="match status" value="1"/>
</dbReference>
<dbReference type="GeneID" id="41338341"/>
<dbReference type="EMBL" id="VKID01000001">
    <property type="protein sequence ID" value="TRY00401.1"/>
    <property type="molecule type" value="Genomic_DNA"/>
</dbReference>
<dbReference type="SUPFAM" id="SSF47323">
    <property type="entry name" value="Anticodon-binding domain of a subclass of class I aminoacyl-tRNA synthetases"/>
    <property type="match status" value="1"/>
</dbReference>
<dbReference type="GO" id="GO:0006423">
    <property type="term" value="P:cysteinyl-tRNA aminoacylation"/>
    <property type="evidence" value="ECO:0007669"/>
    <property type="project" value="UniProtKB-UniRule"/>
</dbReference>
<sequence length="434" mass="50682">MLKIYNSLSNKIEEFKPIHEKKVNMYVCGPTVYDDIHIGNGRPVVFFDVVKRYLQYLDYGVKYASNITDVDDKIIDRAQKLHITEKELATTYTNNFFEIAKKIGGYNFDVTPHATNYIEEMIKFIGELISDGFAYKTQSGVYFRVDKIKDYGILSNQQVKDLKTGVRIDLETDKEKDYDFALWKNTEEGIKYHAPWGDGRPGWHTECVVMTNEIFGGEIDIHGGGFDLKFPHHENEIAQSVAKHDHHLAKYWMHVGRLDLANEKMSKSLGNDIKLKDLVQVYNPNAYRLMLLAHHYRAPIQFSDDLIEQYQKAYDKISYTLNKWHFHMILNNINENGLDHESMEYFEGFMNDDFATPRVISLIDKLIKDLNKAFKVENYNTIIQILSTLGINPNILEVLEDDIQNYNNWQQARLEKNYEKADIYRKPLLDKGFI</sequence>
<dbReference type="SMR" id="A0A553IJK2"/>
<comment type="cofactor">
    <cofactor evidence="10">
        <name>Zn(2+)</name>
        <dbReference type="ChEBI" id="CHEBI:29105"/>
    </cofactor>
    <text evidence="10">Binds 1 zinc ion per subunit.</text>
</comment>
<gene>
    <name evidence="10" type="primary">cysS</name>
    <name evidence="12" type="ORF">FNV44_04935</name>
</gene>
<protein>
    <recommendedName>
        <fullName evidence="10">Cysteine--tRNA ligase</fullName>
        <ecNumber evidence="10">6.1.1.16</ecNumber>
    </recommendedName>
    <alternativeName>
        <fullName evidence="10">Cysteinyl-tRNA synthetase</fullName>
        <shortName evidence="10">CysRS</shortName>
    </alternativeName>
</protein>
<evidence type="ECO:0000256" key="10">
    <source>
        <dbReference type="HAMAP-Rule" id="MF_00041"/>
    </source>
</evidence>
<feature type="short sequence motif" description="'HIGH' region" evidence="10">
    <location>
        <begin position="30"/>
        <end position="40"/>
    </location>
</feature>
<comment type="subunit">
    <text evidence="1 10">Monomer.</text>
</comment>
<keyword evidence="7 10" id="KW-0648">Protein biosynthesis</keyword>
<feature type="binding site" evidence="10">
    <location>
        <position position="207"/>
    </location>
    <ligand>
        <name>Zn(2+)</name>
        <dbReference type="ChEBI" id="CHEBI:29105"/>
    </ligand>
</feature>
<dbReference type="HAMAP" id="MF_00041">
    <property type="entry name" value="Cys_tRNA_synth"/>
    <property type="match status" value="1"/>
</dbReference>
<comment type="catalytic activity">
    <reaction evidence="9 10">
        <text>tRNA(Cys) + L-cysteine + ATP = L-cysteinyl-tRNA(Cys) + AMP + diphosphate</text>
        <dbReference type="Rhea" id="RHEA:17773"/>
        <dbReference type="Rhea" id="RHEA-COMP:9661"/>
        <dbReference type="Rhea" id="RHEA-COMP:9679"/>
        <dbReference type="ChEBI" id="CHEBI:30616"/>
        <dbReference type="ChEBI" id="CHEBI:33019"/>
        <dbReference type="ChEBI" id="CHEBI:35235"/>
        <dbReference type="ChEBI" id="CHEBI:78442"/>
        <dbReference type="ChEBI" id="CHEBI:78517"/>
        <dbReference type="ChEBI" id="CHEBI:456215"/>
        <dbReference type="EC" id="6.1.1.16"/>
    </reaction>
</comment>
<evidence type="ECO:0000256" key="1">
    <source>
        <dbReference type="ARBA" id="ARBA00011245"/>
    </source>
</evidence>
<dbReference type="Pfam" id="PF01406">
    <property type="entry name" value="tRNA-synt_1e"/>
    <property type="match status" value="1"/>
</dbReference>
<reference evidence="12 13" key="1">
    <citation type="submission" date="2019-07" db="EMBL/GenBank/DDBJ databases">
        <title>Genome sequence of Acholeplasma laidlawii strain with increased resistance to erythromycin.</title>
        <authorList>
            <person name="Medvedeva E.S."/>
            <person name="Baranova N.B."/>
            <person name="Siniagina M.N."/>
            <person name="Mouzykantov A."/>
            <person name="Chernova O.A."/>
            <person name="Chernov V.M."/>
        </authorList>
    </citation>
    <scope>NUCLEOTIDE SEQUENCE [LARGE SCALE GENOMIC DNA]</scope>
    <source>
        <strain evidence="12 13">PG8REry</strain>
    </source>
</reference>
<feature type="binding site" evidence="10">
    <location>
        <position position="236"/>
    </location>
    <ligand>
        <name>Zn(2+)</name>
        <dbReference type="ChEBI" id="CHEBI:29105"/>
    </ligand>
</feature>
<keyword evidence="5 10" id="KW-0862">Zinc</keyword>
<dbReference type="AlphaFoldDB" id="A0A553IJK2"/>
<dbReference type="InterPro" id="IPR024909">
    <property type="entry name" value="Cys-tRNA/MSH_ligase"/>
</dbReference>
<dbReference type="NCBIfam" id="TIGR00435">
    <property type="entry name" value="cysS"/>
    <property type="match status" value="1"/>
</dbReference>
<organism evidence="12 13">
    <name type="scientific">Acholeplasma laidlawii</name>
    <dbReference type="NCBI Taxonomy" id="2148"/>
    <lineage>
        <taxon>Bacteria</taxon>
        <taxon>Bacillati</taxon>
        <taxon>Mycoplasmatota</taxon>
        <taxon>Mollicutes</taxon>
        <taxon>Acholeplasmatales</taxon>
        <taxon>Acholeplasmataceae</taxon>
        <taxon>Acholeplasma</taxon>
    </lineage>
</organism>
<comment type="caution">
    <text evidence="12">The sequence shown here is derived from an EMBL/GenBank/DDBJ whole genome shotgun (WGS) entry which is preliminary data.</text>
</comment>
<evidence type="ECO:0000256" key="5">
    <source>
        <dbReference type="ARBA" id="ARBA00022833"/>
    </source>
</evidence>
<comment type="subcellular location">
    <subcellularLocation>
        <location evidence="10">Cytoplasm</location>
    </subcellularLocation>
</comment>
<dbReference type="GO" id="GO:0005524">
    <property type="term" value="F:ATP binding"/>
    <property type="evidence" value="ECO:0007669"/>
    <property type="project" value="UniProtKB-UniRule"/>
</dbReference>
<feature type="short sequence motif" description="'KMSKS' region" evidence="10">
    <location>
        <begin position="264"/>
        <end position="268"/>
    </location>
</feature>